<dbReference type="Proteomes" id="UP000789739">
    <property type="component" value="Unassembled WGS sequence"/>
</dbReference>
<evidence type="ECO:0000256" key="12">
    <source>
        <dbReference type="SAM" id="MobiDB-lite"/>
    </source>
</evidence>
<name>A0A9N8W9C2_9GLOM</name>
<keyword evidence="8" id="KW-0418">Kinase</keyword>
<keyword evidence="7" id="KW-0547">Nucleotide-binding</keyword>
<keyword evidence="17" id="KW-1185">Reference proteome</keyword>
<dbReference type="EC" id="2.7.11.1" evidence="2"/>
<proteinExistence type="predicted"/>
<feature type="domain" description="Protein kinase" evidence="14">
    <location>
        <begin position="532"/>
        <end position="817"/>
    </location>
</feature>
<dbReference type="InterPro" id="IPR011047">
    <property type="entry name" value="Quinoprotein_ADH-like_sf"/>
</dbReference>
<dbReference type="InterPro" id="IPR038357">
    <property type="entry name" value="KEN_sf"/>
</dbReference>
<evidence type="ECO:0000313" key="17">
    <source>
        <dbReference type="Proteomes" id="UP000789739"/>
    </source>
</evidence>
<dbReference type="GO" id="GO:0004674">
    <property type="term" value="F:protein serine/threonine kinase activity"/>
    <property type="evidence" value="ECO:0007669"/>
    <property type="project" value="UniProtKB-KW"/>
</dbReference>
<dbReference type="AlphaFoldDB" id="A0A9N8W9C2"/>
<dbReference type="Gene3D" id="3.30.200.20">
    <property type="entry name" value="Phosphorylase Kinase, domain 1"/>
    <property type="match status" value="1"/>
</dbReference>
<dbReference type="Gene3D" id="2.130.10.10">
    <property type="entry name" value="YVTN repeat-like/Quinoprotein amine dehydrogenase"/>
    <property type="match status" value="1"/>
</dbReference>
<evidence type="ECO:0000256" key="9">
    <source>
        <dbReference type="ARBA" id="ARBA00022840"/>
    </source>
</evidence>
<evidence type="ECO:0000256" key="2">
    <source>
        <dbReference type="ARBA" id="ARBA00012513"/>
    </source>
</evidence>
<dbReference type="GO" id="GO:0070059">
    <property type="term" value="P:intrinsic apoptotic signaling pathway in response to endoplasmic reticulum stress"/>
    <property type="evidence" value="ECO:0007669"/>
    <property type="project" value="TreeGrafter"/>
</dbReference>
<keyword evidence="11 13" id="KW-0472">Membrane</keyword>
<feature type="region of interest" description="Disordered" evidence="12">
    <location>
        <begin position="409"/>
        <end position="428"/>
    </location>
</feature>
<dbReference type="PROSITE" id="PS51392">
    <property type="entry name" value="KEN"/>
    <property type="match status" value="1"/>
</dbReference>
<dbReference type="CDD" id="cd10422">
    <property type="entry name" value="RNase_Ire1"/>
    <property type="match status" value="1"/>
</dbReference>
<evidence type="ECO:0000259" key="14">
    <source>
        <dbReference type="PROSITE" id="PS50011"/>
    </source>
</evidence>
<dbReference type="GO" id="GO:0006397">
    <property type="term" value="P:mRNA processing"/>
    <property type="evidence" value="ECO:0007669"/>
    <property type="project" value="InterPro"/>
</dbReference>
<dbReference type="GO" id="GO:0051082">
    <property type="term" value="F:unfolded protein binding"/>
    <property type="evidence" value="ECO:0007669"/>
    <property type="project" value="TreeGrafter"/>
</dbReference>
<evidence type="ECO:0000313" key="16">
    <source>
        <dbReference type="EMBL" id="CAG8479546.1"/>
    </source>
</evidence>
<feature type="transmembrane region" description="Helical" evidence="13">
    <location>
        <begin position="434"/>
        <end position="452"/>
    </location>
</feature>
<dbReference type="OrthoDB" id="63989at2759"/>
<evidence type="ECO:0000256" key="13">
    <source>
        <dbReference type="SAM" id="Phobius"/>
    </source>
</evidence>
<evidence type="ECO:0000256" key="5">
    <source>
        <dbReference type="ARBA" id="ARBA00022692"/>
    </source>
</evidence>
<dbReference type="PROSITE" id="PS00108">
    <property type="entry name" value="PROTEIN_KINASE_ST"/>
    <property type="match status" value="1"/>
</dbReference>
<gene>
    <name evidence="16" type="ORF">PBRASI_LOCUS1503</name>
</gene>
<dbReference type="InterPro" id="IPR000719">
    <property type="entry name" value="Prot_kinase_dom"/>
</dbReference>
<keyword evidence="4" id="KW-0808">Transferase</keyword>
<comment type="caution">
    <text evidence="16">The sequence shown here is derived from an EMBL/GenBank/DDBJ whole genome shotgun (WGS) entry which is preliminary data.</text>
</comment>
<dbReference type="EMBL" id="CAJVPI010000098">
    <property type="protein sequence ID" value="CAG8479546.1"/>
    <property type="molecule type" value="Genomic_DNA"/>
</dbReference>
<dbReference type="Gene3D" id="1.20.1440.180">
    <property type="entry name" value="KEN domain"/>
    <property type="match status" value="1"/>
</dbReference>
<dbReference type="InterPro" id="IPR045133">
    <property type="entry name" value="IRE1/2-like"/>
</dbReference>
<dbReference type="InterPro" id="IPR018391">
    <property type="entry name" value="PQQ_b-propeller_rpt"/>
</dbReference>
<dbReference type="InterPro" id="IPR010513">
    <property type="entry name" value="KEN_dom"/>
</dbReference>
<dbReference type="GO" id="GO:0004521">
    <property type="term" value="F:RNA endonuclease activity"/>
    <property type="evidence" value="ECO:0007669"/>
    <property type="project" value="InterPro"/>
</dbReference>
<evidence type="ECO:0000256" key="3">
    <source>
        <dbReference type="ARBA" id="ARBA00022527"/>
    </source>
</evidence>
<feature type="domain" description="KEN" evidence="15">
    <location>
        <begin position="820"/>
        <end position="953"/>
    </location>
</feature>
<keyword evidence="10 13" id="KW-1133">Transmembrane helix</keyword>
<evidence type="ECO:0000256" key="8">
    <source>
        <dbReference type="ARBA" id="ARBA00022777"/>
    </source>
</evidence>
<dbReference type="InterPro" id="IPR008271">
    <property type="entry name" value="Ser/Thr_kinase_AS"/>
</dbReference>
<protein>
    <recommendedName>
        <fullName evidence="2">non-specific serine/threonine protein kinase</fullName>
        <ecNumber evidence="2">2.7.11.1</ecNumber>
    </recommendedName>
</protein>
<dbReference type="GO" id="GO:0005524">
    <property type="term" value="F:ATP binding"/>
    <property type="evidence" value="ECO:0007669"/>
    <property type="project" value="UniProtKB-KW"/>
</dbReference>
<dbReference type="InterPro" id="IPR011009">
    <property type="entry name" value="Kinase-like_dom_sf"/>
</dbReference>
<dbReference type="SUPFAM" id="SSF56112">
    <property type="entry name" value="Protein kinase-like (PK-like)"/>
    <property type="match status" value="1"/>
</dbReference>
<dbReference type="PANTHER" id="PTHR13954:SF6">
    <property type="entry name" value="NON-SPECIFIC SERINE_THREONINE PROTEIN KINASE"/>
    <property type="match status" value="1"/>
</dbReference>
<keyword evidence="6" id="KW-0732">Signal</keyword>
<dbReference type="GO" id="GO:0036498">
    <property type="term" value="P:IRE1-mediated unfolded protein response"/>
    <property type="evidence" value="ECO:0007669"/>
    <property type="project" value="TreeGrafter"/>
</dbReference>
<feature type="region of interest" description="Disordered" evidence="12">
    <location>
        <begin position="465"/>
        <end position="488"/>
    </location>
</feature>
<dbReference type="SMART" id="SM00220">
    <property type="entry name" value="S_TKc"/>
    <property type="match status" value="1"/>
</dbReference>
<dbReference type="InterPro" id="IPR015943">
    <property type="entry name" value="WD40/YVTN_repeat-like_dom_sf"/>
</dbReference>
<dbReference type="Pfam" id="PF00069">
    <property type="entry name" value="Pkinase"/>
    <property type="match status" value="1"/>
</dbReference>
<keyword evidence="3" id="KW-0723">Serine/threonine-protein kinase</keyword>
<dbReference type="SMART" id="SM00564">
    <property type="entry name" value="PQQ"/>
    <property type="match status" value="3"/>
</dbReference>
<dbReference type="Pfam" id="PF06479">
    <property type="entry name" value="Ribonuc_2-5A"/>
    <property type="match status" value="1"/>
</dbReference>
<dbReference type="PANTHER" id="PTHR13954">
    <property type="entry name" value="IRE1-RELATED"/>
    <property type="match status" value="1"/>
</dbReference>
<evidence type="ECO:0000256" key="11">
    <source>
        <dbReference type="ARBA" id="ARBA00023136"/>
    </source>
</evidence>
<dbReference type="FunFam" id="3.30.200.20:FF:000077">
    <property type="entry name" value="Putative Serine/threonine-protein kinase/endoribonuclease IRE1"/>
    <property type="match status" value="1"/>
</dbReference>
<keyword evidence="5 13" id="KW-0812">Transmembrane</keyword>
<comment type="subcellular location">
    <subcellularLocation>
        <location evidence="1">Membrane</location>
        <topology evidence="1">Single-pass type I membrane protein</topology>
    </subcellularLocation>
</comment>
<dbReference type="SMART" id="SM00580">
    <property type="entry name" value="PUG"/>
    <property type="match status" value="1"/>
</dbReference>
<dbReference type="SUPFAM" id="SSF50998">
    <property type="entry name" value="Quinoprotein alcohol dehydrogenase-like"/>
    <property type="match status" value="1"/>
</dbReference>
<organism evidence="16 17">
    <name type="scientific">Paraglomus brasilianum</name>
    <dbReference type="NCBI Taxonomy" id="144538"/>
    <lineage>
        <taxon>Eukaryota</taxon>
        <taxon>Fungi</taxon>
        <taxon>Fungi incertae sedis</taxon>
        <taxon>Mucoromycota</taxon>
        <taxon>Glomeromycotina</taxon>
        <taxon>Glomeromycetes</taxon>
        <taxon>Paraglomerales</taxon>
        <taxon>Paraglomeraceae</taxon>
        <taxon>Paraglomus</taxon>
    </lineage>
</organism>
<reference evidence="16" key="1">
    <citation type="submission" date="2021-06" db="EMBL/GenBank/DDBJ databases">
        <authorList>
            <person name="Kallberg Y."/>
            <person name="Tangrot J."/>
            <person name="Rosling A."/>
        </authorList>
    </citation>
    <scope>NUCLEOTIDE SEQUENCE</scope>
    <source>
        <strain evidence="16">BR232B</strain>
    </source>
</reference>
<sequence>MTTFTWVKAQEISDDLAPVDKTHEKRLLANAFPEKPTQQDFKVTTLVLIATIDGSLHCVNRKTGKILWSKDHAAGGPLVKSLRKEEQATQQEEDEYGSDAVSDKSESENALSNDVEEPVDSVREDVDGEPDDDKFKFIVEPINKGTLYLYSRGTGLQKFPWTIQSLVEASPRRSETGQVFVGSKKSKFFAIDPRNGDFLQSIDSDGECFAPKVLPADILYIGKNEYTLKIHNRGSTKPALDVIFNEFVPSNSDELNYESPYYIASAHDDEVRATDVTSGTTMWSRKFPSTAIAIFDIVQGEDLSGPLYVVSQPKLPNSQNDNLDPTLSTYIGFREGTYFAMSGDNYPMILHGNWAKVNPPPVADYPFYSVAGTDDDSEESCYLKPASYPHCLIGKHTISQQQRLISSSSENKADIVSEDAPSSGSPDETRYSRLYIGLSWLVVIVIGIWTWTQYGGQKFRKKQIFPKSTNMKKGTPTKKKRKNSTTNKKVSFDVTENVSPTTAVQTSIINDSTVSSRGTETIREVELSKLVVSEDIGIGRGSHGTVVYKGTFGGREVAVKRLLTDFYDIVDREVSLLEKHDFHPNVIRYHCMEKREQFYYIALELCDASLYEVIERRAAIQNPELLTAFASVKPQTLLYQIICGLNYLHAMKIVHRDIKPQNILIALTRGGNTSIQAKISDFGLSKKIEGVGSSLPGTSSGGGTVGWRAPELLPQSTFDNYTNDSLSSSYTDEFSDEQPRRFTRAIDIFSAGCLFYYVLSNGGHPFGNIISREANILSNTYKIENLEAEAKDLIERMISNDPSKRPKVDSIMVHPYFWSPTKRLAFLQDASDRFEKEGRDPPSELLKRLELGARAITGTDWHFFLDEVINENLRKHRSYDGIKIRDLLRALRNKKNHYQDDDEKVKRALGDLPDGFLNYFTSRFPGLLLHVYNAIAENDALKNESVFRQYFSSEEHNN</sequence>
<feature type="region of interest" description="Disordered" evidence="12">
    <location>
        <begin position="78"/>
        <end position="132"/>
    </location>
</feature>
<evidence type="ECO:0000256" key="7">
    <source>
        <dbReference type="ARBA" id="ARBA00022741"/>
    </source>
</evidence>
<dbReference type="GO" id="GO:1990604">
    <property type="term" value="C:IRE1-TRAF2-ASK1 complex"/>
    <property type="evidence" value="ECO:0007669"/>
    <property type="project" value="TreeGrafter"/>
</dbReference>
<evidence type="ECO:0000259" key="15">
    <source>
        <dbReference type="PROSITE" id="PS51392"/>
    </source>
</evidence>
<evidence type="ECO:0000256" key="10">
    <source>
        <dbReference type="ARBA" id="ARBA00022989"/>
    </source>
</evidence>
<dbReference type="PROSITE" id="PS50011">
    <property type="entry name" value="PROTEIN_KINASE_DOM"/>
    <property type="match status" value="1"/>
</dbReference>
<dbReference type="Gene3D" id="1.10.510.10">
    <property type="entry name" value="Transferase(Phosphotransferase) domain 1"/>
    <property type="match status" value="1"/>
</dbReference>
<evidence type="ECO:0000256" key="1">
    <source>
        <dbReference type="ARBA" id="ARBA00004479"/>
    </source>
</evidence>
<evidence type="ECO:0000256" key="4">
    <source>
        <dbReference type="ARBA" id="ARBA00022679"/>
    </source>
</evidence>
<accession>A0A9N8W9C2</accession>
<keyword evidence="9" id="KW-0067">ATP-binding</keyword>
<evidence type="ECO:0000256" key="6">
    <source>
        <dbReference type="ARBA" id="ARBA00022729"/>
    </source>
</evidence>